<proteinExistence type="predicted"/>
<dbReference type="STRING" id="1549748.WH95_05325"/>
<keyword evidence="3" id="KW-1185">Reference proteome</keyword>
<reference evidence="2 3" key="1">
    <citation type="submission" date="2015-03" db="EMBL/GenBank/DDBJ databases">
        <title>Genome sequence of Kiloniella sp. P1-1, isolated from the gut microflora of Pacific white shrimp, Penaeus vannamei.</title>
        <authorList>
            <person name="Shao Z."/>
            <person name="Wang L."/>
            <person name="Li X."/>
        </authorList>
    </citation>
    <scope>NUCLEOTIDE SEQUENCE [LARGE SCALE GENOMIC DNA]</scope>
    <source>
        <strain evidence="2 3">P1-1</strain>
    </source>
</reference>
<dbReference type="SUPFAM" id="SSF51182">
    <property type="entry name" value="RmlC-like cupins"/>
    <property type="match status" value="1"/>
</dbReference>
<dbReference type="AlphaFoldDB" id="A0A0M2R7H5"/>
<protein>
    <submittedName>
        <fullName evidence="2">Cupin</fullName>
    </submittedName>
</protein>
<dbReference type="PANTHER" id="PTHR33387">
    <property type="entry name" value="RMLC-LIKE JELLY ROLL FOLD PROTEIN"/>
    <property type="match status" value="1"/>
</dbReference>
<dbReference type="Proteomes" id="UP000034491">
    <property type="component" value="Unassembled WGS sequence"/>
</dbReference>
<dbReference type="InterPro" id="IPR014710">
    <property type="entry name" value="RmlC-like_jellyroll"/>
</dbReference>
<evidence type="ECO:0000313" key="2">
    <source>
        <dbReference type="EMBL" id="KKJ77847.1"/>
    </source>
</evidence>
<dbReference type="InterPro" id="IPR009327">
    <property type="entry name" value="Cupin_DUF985"/>
</dbReference>
<accession>A0A0M2R7H5</accession>
<name>A0A0M2R7H5_9PROT</name>
<gene>
    <name evidence="2" type="ORF">WH95_05325</name>
</gene>
<dbReference type="PANTHER" id="PTHR33387:SF3">
    <property type="entry name" value="DUF985 DOMAIN-CONTAINING PROTEIN"/>
    <property type="match status" value="1"/>
</dbReference>
<evidence type="ECO:0000259" key="1">
    <source>
        <dbReference type="Pfam" id="PF06172"/>
    </source>
</evidence>
<comment type="caution">
    <text evidence="2">The sequence shown here is derived from an EMBL/GenBank/DDBJ whole genome shotgun (WGS) entry which is preliminary data.</text>
</comment>
<dbReference type="PATRIC" id="fig|1549748.8.peg.2551"/>
<feature type="domain" description="DUF985" evidence="1">
    <location>
        <begin position="11"/>
        <end position="138"/>
    </location>
</feature>
<dbReference type="RefSeq" id="WP_046503973.1">
    <property type="nucleotide sequence ID" value="NZ_LANI01000003.1"/>
</dbReference>
<dbReference type="Pfam" id="PF06172">
    <property type="entry name" value="Cupin_5"/>
    <property type="match status" value="1"/>
</dbReference>
<dbReference type="InterPro" id="IPR011051">
    <property type="entry name" value="RmlC_Cupin_sf"/>
</dbReference>
<dbReference type="OrthoDB" id="9798288at2"/>
<dbReference type="EMBL" id="LANI01000003">
    <property type="protein sequence ID" value="KKJ77847.1"/>
    <property type="molecule type" value="Genomic_DNA"/>
</dbReference>
<dbReference type="Gene3D" id="2.60.120.10">
    <property type="entry name" value="Jelly Rolls"/>
    <property type="match status" value="1"/>
</dbReference>
<dbReference type="InterPro" id="IPR039935">
    <property type="entry name" value="YML079W-like"/>
</dbReference>
<evidence type="ECO:0000313" key="3">
    <source>
        <dbReference type="Proteomes" id="UP000034491"/>
    </source>
</evidence>
<sequence length="146" mass="16342">MPKDPKGYSAQEIIKHLDLQPHPEGGWYKETYRHQPADGSRGDQTAIFFLLEKGQGSHWHKVDAVEMWHWYAGSSLSLRSHDGEKETIVTLGPDVIAGQTPQHVIPKDHWQAANAEQGWVLVGCTVAPAFEFDGFELAAPDWTPET</sequence>
<dbReference type="CDD" id="cd06121">
    <property type="entry name" value="cupin_YML079wp"/>
    <property type="match status" value="1"/>
</dbReference>
<organism evidence="2 3">
    <name type="scientific">Kiloniella litopenaei</name>
    <dbReference type="NCBI Taxonomy" id="1549748"/>
    <lineage>
        <taxon>Bacteria</taxon>
        <taxon>Pseudomonadati</taxon>
        <taxon>Pseudomonadota</taxon>
        <taxon>Alphaproteobacteria</taxon>
        <taxon>Rhodospirillales</taxon>
        <taxon>Kiloniellaceae</taxon>
        <taxon>Kiloniella</taxon>
    </lineage>
</organism>